<reference evidence="2 3" key="1">
    <citation type="journal article" date="2011" name="Stand. Genomic Sci.">
        <title>Complete genome sequence of Parvibaculum lavamentivorans type strain (DS-1(T)).</title>
        <authorList>
            <person name="Schleheck D."/>
            <person name="Weiss M."/>
            <person name="Pitluck S."/>
            <person name="Bruce D."/>
            <person name="Land M.L."/>
            <person name="Han S."/>
            <person name="Saunders E."/>
            <person name="Tapia R."/>
            <person name="Detter C."/>
            <person name="Brettin T."/>
            <person name="Han J."/>
            <person name="Woyke T."/>
            <person name="Goodwin L."/>
            <person name="Pennacchio L."/>
            <person name="Nolan M."/>
            <person name="Cook A.M."/>
            <person name="Kjelleberg S."/>
            <person name="Thomas T."/>
        </authorList>
    </citation>
    <scope>NUCLEOTIDE SEQUENCE [LARGE SCALE GENOMIC DNA]</scope>
    <source>
        <strain evidence="3">DS-1 / DSM 13023 / NCIMB 13966</strain>
    </source>
</reference>
<evidence type="ECO:0000256" key="1">
    <source>
        <dbReference type="SAM" id="Phobius"/>
    </source>
</evidence>
<feature type="transmembrane region" description="Helical" evidence="1">
    <location>
        <begin position="65"/>
        <end position="85"/>
    </location>
</feature>
<dbReference type="Proteomes" id="UP000006377">
    <property type="component" value="Chromosome"/>
</dbReference>
<keyword evidence="1" id="KW-0472">Membrane</keyword>
<accession>A7HWZ2</accession>
<dbReference type="RefSeq" id="WP_012111740.1">
    <property type="nucleotide sequence ID" value="NC_009719.1"/>
</dbReference>
<name>A7HWZ2_PARL1</name>
<dbReference type="AlphaFoldDB" id="A7HWZ2"/>
<dbReference type="OrthoDB" id="7262016at2"/>
<evidence type="ECO:0000313" key="3">
    <source>
        <dbReference type="Proteomes" id="UP000006377"/>
    </source>
</evidence>
<dbReference type="EMBL" id="CP000774">
    <property type="protein sequence ID" value="ABS64425.1"/>
    <property type="molecule type" value="Genomic_DNA"/>
</dbReference>
<protein>
    <submittedName>
        <fullName evidence="2">Uncharacterized protein</fullName>
    </submittedName>
</protein>
<evidence type="ECO:0000313" key="2">
    <source>
        <dbReference type="EMBL" id="ABS64425.1"/>
    </source>
</evidence>
<organism evidence="2 3">
    <name type="scientific">Parvibaculum lavamentivorans (strain DS-1 / DSM 13023 / NCIMB 13966)</name>
    <dbReference type="NCBI Taxonomy" id="402881"/>
    <lineage>
        <taxon>Bacteria</taxon>
        <taxon>Pseudomonadati</taxon>
        <taxon>Pseudomonadota</taxon>
        <taxon>Alphaproteobacteria</taxon>
        <taxon>Hyphomicrobiales</taxon>
        <taxon>Parvibaculaceae</taxon>
        <taxon>Parvibaculum</taxon>
    </lineage>
</organism>
<gene>
    <name evidence="2" type="ordered locus">Plav_2817</name>
</gene>
<keyword evidence="3" id="KW-1185">Reference proteome</keyword>
<keyword evidence="1" id="KW-0812">Transmembrane</keyword>
<keyword evidence="1" id="KW-1133">Transmembrane helix</keyword>
<dbReference type="STRING" id="402881.Plav_2817"/>
<dbReference type="HOGENOM" id="CLU_2303205_0_0_5"/>
<proteinExistence type="predicted"/>
<sequence>MVAVLANALGALGACLYVPTLMTAVYTQAKRAPCPLRFHVATEGGWDIGGASGLLTAALCAHMGLPIWVGILMSLLGVAAMVVLLQRYYAPRPGLTYPSP</sequence>
<dbReference type="KEGG" id="pla:Plav_2817"/>